<dbReference type="RefSeq" id="WP_172688171.1">
    <property type="nucleotide sequence ID" value="NZ_KT897278.1"/>
</dbReference>
<dbReference type="Gene3D" id="1.10.10.2520">
    <property type="entry name" value="Cell wall hydrolase SleB, domain 1"/>
    <property type="match status" value="1"/>
</dbReference>
<organism evidence="4">
    <name type="scientific">Clostridium botulinum</name>
    <dbReference type="NCBI Taxonomy" id="1491"/>
    <lineage>
        <taxon>Bacteria</taxon>
        <taxon>Bacillati</taxon>
        <taxon>Bacillota</taxon>
        <taxon>Clostridia</taxon>
        <taxon>Eubacteriales</taxon>
        <taxon>Clostridiaceae</taxon>
        <taxon>Clostridium</taxon>
    </lineage>
</organism>
<dbReference type="InterPro" id="IPR011105">
    <property type="entry name" value="Cell_wall_hydrolase_SleB"/>
</dbReference>
<geneLocation type="plasmid" evidence="4">
    <name>pFI1111E1</name>
</geneLocation>
<dbReference type="InterPro" id="IPR042047">
    <property type="entry name" value="SleB_dom1"/>
</dbReference>
<evidence type="ECO:0000313" key="2">
    <source>
        <dbReference type="EMBL" id="ALT05624.1"/>
    </source>
</evidence>
<dbReference type="EMBL" id="KT897279">
    <property type="protein sequence ID" value="ALT05724.1"/>
    <property type="molecule type" value="Genomic_DNA"/>
</dbReference>
<evidence type="ECO:0000313" key="3">
    <source>
        <dbReference type="EMBL" id="ALT05724.1"/>
    </source>
</evidence>
<dbReference type="GO" id="GO:0016787">
    <property type="term" value="F:hydrolase activity"/>
    <property type="evidence" value="ECO:0007669"/>
    <property type="project" value="UniProtKB-KW"/>
</dbReference>
<sequence length="252" mass="28509">MQMDKDYSKYYIIFLVAILLLTSVLGVKDLLHKKEINNLLKVQSVKCTAEPNNDININNDKTKLENQTEIILSDKNNKVDKDDVQNKDKNSSKKIYLSSTNVEKKQQNGIDLISTNKATNDNKQSVDNKNSYINTNLDNIQLLARLIQSEAGDEPYQGKLAVGNVVLYRTNQDNENLADTIFKKGQFDGVKTSNFSGELSDDSIKAATEVLNGKKVLSDGYFFVNLNVASPSWAKEDNFITRIGDHWFFRKE</sequence>
<reference evidence="4" key="1">
    <citation type="journal article" date="2016" name="Genome Biol. Evol.">
        <title>Evolution of chromosomal Clostridium botulinum type E neurotoxin gene clusters: evidence provided by their rare plasmid borne counterparts.</title>
        <authorList>
            <person name="Carter A.T."/>
            <person name="Austin J.W."/>
            <person name="Weedmark K.A."/>
            <person name="Peck M.W."/>
        </authorList>
    </citation>
    <scope>NUCLEOTIDE SEQUENCE</scope>
    <source>
        <strain evidence="4">FI1111E1</strain>
        <strain evidence="2">FWSKR40E1</strain>
        <strain evidence="3">SWKR38E2</strain>
        <plasmid evidence="4">pFI1111E1</plasmid>
        <plasmid evidence="2">pFWSKR40E1</plasmid>
        <plasmid evidence="3">pSWKR38E2</plasmid>
    </source>
</reference>
<dbReference type="Pfam" id="PF07486">
    <property type="entry name" value="Hydrolase_2"/>
    <property type="match status" value="1"/>
</dbReference>
<keyword evidence="4" id="KW-0614">Plasmid</keyword>
<geneLocation type="plasmid" evidence="2">
    <name>pFWSKR40E1</name>
</geneLocation>
<dbReference type="EMBL" id="KT897280">
    <property type="protein sequence ID" value="ALT05826.1"/>
    <property type="molecule type" value="Genomic_DNA"/>
</dbReference>
<dbReference type="AlphaFoldDB" id="A0A126JJF4"/>
<geneLocation type="plasmid" evidence="3">
    <name>pSWKR38E2</name>
</geneLocation>
<keyword evidence="4" id="KW-0378">Hydrolase</keyword>
<feature type="domain" description="Cell wall hydrolase SleB" evidence="1">
    <location>
        <begin position="154"/>
        <end position="249"/>
    </location>
</feature>
<proteinExistence type="predicted"/>
<dbReference type="EMBL" id="KT897278">
    <property type="protein sequence ID" value="ALT05624.1"/>
    <property type="molecule type" value="Genomic_DNA"/>
</dbReference>
<evidence type="ECO:0000313" key="4">
    <source>
        <dbReference type="EMBL" id="ALT05826.1"/>
    </source>
</evidence>
<name>A0A126JJF4_CLOBO</name>
<accession>A0A126JJF4</accession>
<evidence type="ECO:0000259" key="1">
    <source>
        <dbReference type="Pfam" id="PF07486"/>
    </source>
</evidence>
<protein>
    <submittedName>
        <fullName evidence="4">Putative cell wall hydrolase</fullName>
    </submittedName>
</protein>